<evidence type="ECO:0000313" key="1">
    <source>
        <dbReference type="EMBL" id="SLN21728.1"/>
    </source>
</evidence>
<dbReference type="RefSeq" id="WP_133057600.1">
    <property type="nucleotide sequence ID" value="NZ_FWFO01000001.1"/>
</dbReference>
<protein>
    <submittedName>
        <fullName evidence="1">Uncharacterized protein</fullName>
    </submittedName>
</protein>
<dbReference type="Proteomes" id="UP000193077">
    <property type="component" value="Unassembled WGS sequence"/>
</dbReference>
<dbReference type="EMBL" id="FWFO01000001">
    <property type="protein sequence ID" value="SLN21728.1"/>
    <property type="molecule type" value="Genomic_DNA"/>
</dbReference>
<name>A0A1Y5RQ72_9RHOB</name>
<evidence type="ECO:0000313" key="2">
    <source>
        <dbReference type="Proteomes" id="UP000193077"/>
    </source>
</evidence>
<proteinExistence type="predicted"/>
<dbReference type="OrthoDB" id="9833090at2"/>
<gene>
    <name evidence="1" type="ORF">TRL7639_00601</name>
</gene>
<keyword evidence="2" id="KW-1185">Reference proteome</keyword>
<organism evidence="1 2">
    <name type="scientific">Falsiruegeria litorea R37</name>
    <dbReference type="NCBI Taxonomy" id="1200284"/>
    <lineage>
        <taxon>Bacteria</taxon>
        <taxon>Pseudomonadati</taxon>
        <taxon>Pseudomonadota</taxon>
        <taxon>Alphaproteobacteria</taxon>
        <taxon>Rhodobacterales</taxon>
        <taxon>Roseobacteraceae</taxon>
        <taxon>Falsiruegeria</taxon>
    </lineage>
</organism>
<dbReference type="AlphaFoldDB" id="A0A1Y5RQ72"/>
<sequence length="125" mass="13765">MRIVYAFVIMVLAFPALADELALWRIGASRFGTDFATESGTVSGLQQMQYEPEEGGLSGGELADRFGDGVSVSGNVKLHWKGHICVNLPSQPGECDIQIDKDEVKLVRRQNKGRLPLIFEFGIRP</sequence>
<accession>A0A1Y5RQ72</accession>
<reference evidence="1 2" key="1">
    <citation type="submission" date="2017-03" db="EMBL/GenBank/DDBJ databases">
        <authorList>
            <person name="Afonso C.L."/>
            <person name="Miller P.J."/>
            <person name="Scott M.A."/>
            <person name="Spackman E."/>
            <person name="Goraichik I."/>
            <person name="Dimitrov K.M."/>
            <person name="Suarez D.L."/>
            <person name="Swayne D.E."/>
        </authorList>
    </citation>
    <scope>NUCLEOTIDE SEQUENCE [LARGE SCALE GENOMIC DNA]</scope>
    <source>
        <strain evidence="1 2">CECT 7639</strain>
    </source>
</reference>